<dbReference type="Pfam" id="PF01195">
    <property type="entry name" value="Pept_tRNA_hydro"/>
    <property type="match status" value="1"/>
</dbReference>
<comment type="similarity">
    <text evidence="5 8">Belongs to the PTH family.</text>
</comment>
<evidence type="ECO:0000256" key="1">
    <source>
        <dbReference type="ARBA" id="ARBA00013260"/>
    </source>
</evidence>
<evidence type="ECO:0000256" key="7">
    <source>
        <dbReference type="RuleBase" id="RU000673"/>
    </source>
</evidence>
<evidence type="ECO:0000256" key="6">
    <source>
        <dbReference type="ARBA" id="ARBA00050038"/>
    </source>
</evidence>
<dbReference type="Gene3D" id="3.40.50.1470">
    <property type="entry name" value="Peptidyl-tRNA hydrolase"/>
    <property type="match status" value="1"/>
</dbReference>
<organism evidence="9 10">
    <name type="scientific">Eiseniibacteriota bacterium</name>
    <dbReference type="NCBI Taxonomy" id="2212470"/>
    <lineage>
        <taxon>Bacteria</taxon>
        <taxon>Candidatus Eiseniibacteriota</taxon>
    </lineage>
</organism>
<dbReference type="InterPro" id="IPR036416">
    <property type="entry name" value="Pept_tRNA_hydro_sf"/>
</dbReference>
<dbReference type="InterPro" id="IPR018171">
    <property type="entry name" value="Pept_tRNA_hydro_CS"/>
</dbReference>
<sequence>MDVNSRHLVFGLGNPGPRYHRTRHNVGWRVVEALAARWRARETWAGPVYREWTAGRDGRDVHLVLPLTFMNVSGAALAAWMARHGDAREGLLAVSDDVYLPLGMLRFRPGGSSGGHRGLESLEAALAGDGWARLRLGVGAVEGAGALKEHVLETFGPDDADQVETMITRAADAVERWLDDGLAVAMNRYNRRATQETEEP</sequence>
<dbReference type="GO" id="GO:0004045">
    <property type="term" value="F:peptidyl-tRNA hydrolase activity"/>
    <property type="evidence" value="ECO:0007669"/>
    <property type="project" value="UniProtKB-EC"/>
</dbReference>
<evidence type="ECO:0000256" key="4">
    <source>
        <dbReference type="ARBA" id="ARBA00022884"/>
    </source>
</evidence>
<evidence type="ECO:0000256" key="2">
    <source>
        <dbReference type="ARBA" id="ARBA00022555"/>
    </source>
</evidence>
<keyword evidence="2" id="KW-0820">tRNA-binding</keyword>
<evidence type="ECO:0000313" key="9">
    <source>
        <dbReference type="EMBL" id="MBI3538904.1"/>
    </source>
</evidence>
<protein>
    <recommendedName>
        <fullName evidence="6 7">Peptidyl-tRNA hydrolase</fullName>
        <ecNumber evidence="1 7">3.1.1.29</ecNumber>
    </recommendedName>
</protein>
<dbReference type="EC" id="3.1.1.29" evidence="1 7"/>
<reference evidence="9" key="1">
    <citation type="submission" date="2020-07" db="EMBL/GenBank/DDBJ databases">
        <title>Huge and variable diversity of episymbiotic CPR bacteria and DPANN archaea in groundwater ecosystems.</title>
        <authorList>
            <person name="He C.Y."/>
            <person name="Keren R."/>
            <person name="Whittaker M."/>
            <person name="Farag I.F."/>
            <person name="Doudna J."/>
            <person name="Cate J.H.D."/>
            <person name="Banfield J.F."/>
        </authorList>
    </citation>
    <scope>NUCLEOTIDE SEQUENCE</scope>
    <source>
        <strain evidence="9">NC_groundwater_928_Pr1_S-0.2um_72_17</strain>
    </source>
</reference>
<comment type="caution">
    <text evidence="9">The sequence shown here is derived from an EMBL/GenBank/DDBJ whole genome shotgun (WGS) entry which is preliminary data.</text>
</comment>
<name>A0A9D6LAA1_UNCEI</name>
<evidence type="ECO:0000313" key="10">
    <source>
        <dbReference type="Proteomes" id="UP000807850"/>
    </source>
</evidence>
<proteinExistence type="inferred from homology"/>
<dbReference type="GO" id="GO:0000049">
    <property type="term" value="F:tRNA binding"/>
    <property type="evidence" value="ECO:0007669"/>
    <property type="project" value="UniProtKB-KW"/>
</dbReference>
<dbReference type="PROSITE" id="PS01195">
    <property type="entry name" value="PEPT_TRNA_HYDROL_1"/>
    <property type="match status" value="1"/>
</dbReference>
<dbReference type="EMBL" id="JACQAY010000045">
    <property type="protein sequence ID" value="MBI3538904.1"/>
    <property type="molecule type" value="Genomic_DNA"/>
</dbReference>
<evidence type="ECO:0000256" key="3">
    <source>
        <dbReference type="ARBA" id="ARBA00022801"/>
    </source>
</evidence>
<accession>A0A9D6LAA1</accession>
<dbReference type="Proteomes" id="UP000807850">
    <property type="component" value="Unassembled WGS sequence"/>
</dbReference>
<comment type="catalytic activity">
    <reaction evidence="7">
        <text>an N-acyl-L-alpha-aminoacyl-tRNA + H2O = an N-acyl-L-amino acid + a tRNA + H(+)</text>
        <dbReference type="Rhea" id="RHEA:54448"/>
        <dbReference type="Rhea" id="RHEA-COMP:10123"/>
        <dbReference type="Rhea" id="RHEA-COMP:13883"/>
        <dbReference type="ChEBI" id="CHEBI:15377"/>
        <dbReference type="ChEBI" id="CHEBI:15378"/>
        <dbReference type="ChEBI" id="CHEBI:59874"/>
        <dbReference type="ChEBI" id="CHEBI:78442"/>
        <dbReference type="ChEBI" id="CHEBI:138191"/>
        <dbReference type="EC" id="3.1.1.29"/>
    </reaction>
</comment>
<dbReference type="AlphaFoldDB" id="A0A9D6LAA1"/>
<evidence type="ECO:0000256" key="8">
    <source>
        <dbReference type="RuleBase" id="RU004320"/>
    </source>
</evidence>
<keyword evidence="3 7" id="KW-0378">Hydrolase</keyword>
<dbReference type="PANTHER" id="PTHR17224">
    <property type="entry name" value="PEPTIDYL-TRNA HYDROLASE"/>
    <property type="match status" value="1"/>
</dbReference>
<keyword evidence="4" id="KW-0694">RNA-binding</keyword>
<dbReference type="InterPro" id="IPR001328">
    <property type="entry name" value="Pept_tRNA_hydro"/>
</dbReference>
<evidence type="ECO:0000256" key="5">
    <source>
        <dbReference type="ARBA" id="ARBA00038063"/>
    </source>
</evidence>
<dbReference type="CDD" id="cd00462">
    <property type="entry name" value="PTH"/>
    <property type="match status" value="1"/>
</dbReference>
<dbReference type="NCBIfam" id="TIGR00447">
    <property type="entry name" value="pth"/>
    <property type="match status" value="1"/>
</dbReference>
<gene>
    <name evidence="9" type="ORF">HY076_01360</name>
</gene>
<dbReference type="SUPFAM" id="SSF53178">
    <property type="entry name" value="Peptidyl-tRNA hydrolase-like"/>
    <property type="match status" value="1"/>
</dbReference>
<dbReference type="PANTHER" id="PTHR17224:SF1">
    <property type="entry name" value="PEPTIDYL-TRNA HYDROLASE"/>
    <property type="match status" value="1"/>
</dbReference>